<dbReference type="AlphaFoldDB" id="A0A914UYI0"/>
<proteinExistence type="predicted"/>
<evidence type="ECO:0000313" key="2">
    <source>
        <dbReference type="WBParaSite" id="PSAMB.scaffold13678size2163.g35631.t1"/>
    </source>
</evidence>
<protein>
    <submittedName>
        <fullName evidence="2">Uncharacterized protein</fullName>
    </submittedName>
</protein>
<keyword evidence="1" id="KW-1185">Reference proteome</keyword>
<reference evidence="2" key="1">
    <citation type="submission" date="2022-11" db="UniProtKB">
        <authorList>
            <consortium name="WormBaseParasite"/>
        </authorList>
    </citation>
    <scope>IDENTIFICATION</scope>
</reference>
<evidence type="ECO:0000313" key="1">
    <source>
        <dbReference type="Proteomes" id="UP000887566"/>
    </source>
</evidence>
<sequence length="42" mass="4581">MSQHVKCPASGLYGTPPSVNFFTHTMDDDDRLDDVEAGDPTL</sequence>
<organism evidence="1 2">
    <name type="scientific">Plectus sambesii</name>
    <dbReference type="NCBI Taxonomy" id="2011161"/>
    <lineage>
        <taxon>Eukaryota</taxon>
        <taxon>Metazoa</taxon>
        <taxon>Ecdysozoa</taxon>
        <taxon>Nematoda</taxon>
        <taxon>Chromadorea</taxon>
        <taxon>Plectida</taxon>
        <taxon>Plectina</taxon>
        <taxon>Plectoidea</taxon>
        <taxon>Plectidae</taxon>
        <taxon>Plectus</taxon>
    </lineage>
</organism>
<name>A0A914UYI0_9BILA</name>
<dbReference type="WBParaSite" id="PSAMB.scaffold13678size2163.g35631.t1">
    <property type="protein sequence ID" value="PSAMB.scaffold13678size2163.g35631.t1"/>
    <property type="gene ID" value="PSAMB.scaffold13678size2163.g35631"/>
</dbReference>
<dbReference type="Proteomes" id="UP000887566">
    <property type="component" value="Unplaced"/>
</dbReference>
<accession>A0A914UYI0</accession>